<accession>A0A8K0GD49</accession>
<keyword evidence="3" id="KW-1185">Reference proteome</keyword>
<evidence type="ECO:0000313" key="3">
    <source>
        <dbReference type="Proteomes" id="UP000801492"/>
    </source>
</evidence>
<evidence type="ECO:0000313" key="2">
    <source>
        <dbReference type="EMBL" id="KAF2893923.1"/>
    </source>
</evidence>
<comment type="caution">
    <text evidence="2">The sequence shown here is derived from an EMBL/GenBank/DDBJ whole genome shotgun (WGS) entry which is preliminary data.</text>
</comment>
<feature type="region of interest" description="Disordered" evidence="1">
    <location>
        <begin position="113"/>
        <end position="179"/>
    </location>
</feature>
<proteinExistence type="predicted"/>
<feature type="compositionally biased region" description="Basic and acidic residues" evidence="1">
    <location>
        <begin position="113"/>
        <end position="164"/>
    </location>
</feature>
<dbReference type="EMBL" id="VTPC01007542">
    <property type="protein sequence ID" value="KAF2893923.1"/>
    <property type="molecule type" value="Genomic_DNA"/>
</dbReference>
<reference evidence="2" key="1">
    <citation type="submission" date="2019-08" db="EMBL/GenBank/DDBJ databases">
        <title>The genome of the North American firefly Photinus pyralis.</title>
        <authorList>
            <consortium name="Photinus pyralis genome working group"/>
            <person name="Fallon T.R."/>
            <person name="Sander Lower S.E."/>
            <person name="Weng J.-K."/>
        </authorList>
    </citation>
    <scope>NUCLEOTIDE SEQUENCE</scope>
    <source>
        <strain evidence="2">TRF0915ILg1</strain>
        <tissue evidence="2">Whole body</tissue>
    </source>
</reference>
<dbReference type="OrthoDB" id="410542at2759"/>
<gene>
    <name evidence="2" type="ORF">ILUMI_12248</name>
</gene>
<evidence type="ECO:0000256" key="1">
    <source>
        <dbReference type="SAM" id="MobiDB-lite"/>
    </source>
</evidence>
<organism evidence="2 3">
    <name type="scientific">Ignelater luminosus</name>
    <name type="common">Cucubano</name>
    <name type="synonym">Pyrophorus luminosus</name>
    <dbReference type="NCBI Taxonomy" id="2038154"/>
    <lineage>
        <taxon>Eukaryota</taxon>
        <taxon>Metazoa</taxon>
        <taxon>Ecdysozoa</taxon>
        <taxon>Arthropoda</taxon>
        <taxon>Hexapoda</taxon>
        <taxon>Insecta</taxon>
        <taxon>Pterygota</taxon>
        <taxon>Neoptera</taxon>
        <taxon>Endopterygota</taxon>
        <taxon>Coleoptera</taxon>
        <taxon>Polyphaga</taxon>
        <taxon>Elateriformia</taxon>
        <taxon>Elateroidea</taxon>
        <taxon>Elateridae</taxon>
        <taxon>Agrypninae</taxon>
        <taxon>Pyrophorini</taxon>
        <taxon>Ignelater</taxon>
    </lineage>
</organism>
<protein>
    <submittedName>
        <fullName evidence="2">Uncharacterized protein</fullName>
    </submittedName>
</protein>
<dbReference type="Proteomes" id="UP000801492">
    <property type="component" value="Unassembled WGS sequence"/>
</dbReference>
<dbReference type="AlphaFoldDB" id="A0A8K0GD49"/>
<name>A0A8K0GD49_IGNLU</name>
<sequence length="179" mass="21144">METAALLKLTRITKVRVWNVRGINEKEEEPVQEMKKVNIQILGISGTKKKNSGIMILRDSYVIGWGGVDSKTHARAVVAVIINKERENDIIDIKYINERTITLEMALCEAKRTKQEVNNEEKDQDLEAERFDSKESYHKEHNRTKWRERDIHRYRSKMEEPQRENKKKQQVRLRSEIGI</sequence>